<dbReference type="PRINTS" id="PR00480">
    <property type="entry name" value="ASTACIN"/>
</dbReference>
<dbReference type="Gene3D" id="3.40.390.10">
    <property type="entry name" value="Collagenase (Catalytic Domain)"/>
    <property type="match status" value="1"/>
</dbReference>
<evidence type="ECO:0000256" key="8">
    <source>
        <dbReference type="ARBA" id="ARBA00023157"/>
    </source>
</evidence>
<evidence type="ECO:0000256" key="5">
    <source>
        <dbReference type="ARBA" id="ARBA00022833"/>
    </source>
</evidence>
<keyword evidence="4 10" id="KW-0378">Hydrolase</keyword>
<sequence length="376" mass="42718">MPTNGFYICLLVCIVHLPLAYFCLPASGLTTNDIVDRREESRETALSPMDFLSAPDKEVDLRELGIDVADDPTLGNKTEGDIAIPNIKKFMDQQTSGLARNSIRQQYRKWPNNEIPYALSSQYGAYARSVIAKAMNEYHTKTCIRFVARDSRRHADYVYIHPDDGCYSLVGRVGGRQPLSLDSGCIQVGTIVHELMHSVGFFHEQSRYDRDAYIDILWPNVVNGADDQFEKYGVSVINQLNEPYDYSSIMHYGPRAGAQKMGQRIQFSDIDLRKISKLYNCGMASGMTTNSVVEQQMHGQVAPQEANCEDINWRCTFWSLRVFNYCDIADIRDKYVRIHVGLATLQVYRLLSNNKMIAWTEASYVRKLVKTAAKCL</sequence>
<keyword evidence="6 10" id="KW-0482">Metalloprotease</keyword>
<dbReference type="CDD" id="cd04280">
    <property type="entry name" value="ZnMc_astacin_like"/>
    <property type="match status" value="1"/>
</dbReference>
<dbReference type="SUPFAM" id="SSF55486">
    <property type="entry name" value="Metalloproteases ('zincins'), catalytic domain"/>
    <property type="match status" value="1"/>
</dbReference>
<feature type="binding site" evidence="10">
    <location>
        <position position="203"/>
    </location>
    <ligand>
        <name>Zn(2+)</name>
        <dbReference type="ChEBI" id="CHEBI:29105"/>
        <note>catalytic</note>
    </ligand>
</feature>
<evidence type="ECO:0000256" key="9">
    <source>
        <dbReference type="ARBA" id="ARBA00023180"/>
    </source>
</evidence>
<evidence type="ECO:0000256" key="11">
    <source>
        <dbReference type="RuleBase" id="RU361183"/>
    </source>
</evidence>
<dbReference type="WBParaSite" id="jg11031">
    <property type="protein sequence ID" value="jg11031"/>
    <property type="gene ID" value="jg11031"/>
</dbReference>
<dbReference type="InterPro" id="IPR034035">
    <property type="entry name" value="Astacin-like_dom"/>
</dbReference>
<evidence type="ECO:0000259" key="12">
    <source>
        <dbReference type="PROSITE" id="PS51864"/>
    </source>
</evidence>
<dbReference type="SMART" id="SM00235">
    <property type="entry name" value="ZnMc"/>
    <property type="match status" value="1"/>
</dbReference>
<keyword evidence="2 10" id="KW-0479">Metal-binding</keyword>
<dbReference type="EC" id="3.4.24.-" evidence="11"/>
<dbReference type="InterPro" id="IPR001506">
    <property type="entry name" value="Peptidase_M12A"/>
</dbReference>
<keyword evidence="9" id="KW-0325">Glycoprotein</keyword>
<dbReference type="GO" id="GO:0006508">
    <property type="term" value="P:proteolysis"/>
    <property type="evidence" value="ECO:0007669"/>
    <property type="project" value="UniProtKB-KW"/>
</dbReference>
<evidence type="ECO:0000256" key="6">
    <source>
        <dbReference type="ARBA" id="ARBA00023049"/>
    </source>
</evidence>
<dbReference type="Pfam" id="PF01400">
    <property type="entry name" value="Astacin"/>
    <property type="match status" value="1"/>
</dbReference>
<evidence type="ECO:0000256" key="7">
    <source>
        <dbReference type="ARBA" id="ARBA00023145"/>
    </source>
</evidence>
<accession>A0A915CNY6</accession>
<evidence type="ECO:0000256" key="10">
    <source>
        <dbReference type="PROSITE-ProRule" id="PRU01211"/>
    </source>
</evidence>
<organism evidence="13 14">
    <name type="scientific">Ditylenchus dipsaci</name>
    <dbReference type="NCBI Taxonomy" id="166011"/>
    <lineage>
        <taxon>Eukaryota</taxon>
        <taxon>Metazoa</taxon>
        <taxon>Ecdysozoa</taxon>
        <taxon>Nematoda</taxon>
        <taxon>Chromadorea</taxon>
        <taxon>Rhabditida</taxon>
        <taxon>Tylenchina</taxon>
        <taxon>Tylenchomorpha</taxon>
        <taxon>Sphaerularioidea</taxon>
        <taxon>Anguinidae</taxon>
        <taxon>Anguininae</taxon>
        <taxon>Ditylenchus</taxon>
    </lineage>
</organism>
<keyword evidence="1 10" id="KW-0645">Protease</keyword>
<dbReference type="GO" id="GO:0008270">
    <property type="term" value="F:zinc ion binding"/>
    <property type="evidence" value="ECO:0007669"/>
    <property type="project" value="UniProtKB-UniRule"/>
</dbReference>
<dbReference type="PANTHER" id="PTHR10127">
    <property type="entry name" value="DISCOIDIN, CUB, EGF, LAMININ , AND ZINC METALLOPROTEASE DOMAIN CONTAINING"/>
    <property type="match status" value="1"/>
</dbReference>
<dbReference type="PROSITE" id="PS51864">
    <property type="entry name" value="ASTACIN"/>
    <property type="match status" value="1"/>
</dbReference>
<evidence type="ECO:0000256" key="2">
    <source>
        <dbReference type="ARBA" id="ARBA00022723"/>
    </source>
</evidence>
<dbReference type="GO" id="GO:0004222">
    <property type="term" value="F:metalloendopeptidase activity"/>
    <property type="evidence" value="ECO:0007669"/>
    <property type="project" value="UniProtKB-UniRule"/>
</dbReference>
<dbReference type="Proteomes" id="UP000887574">
    <property type="component" value="Unplaced"/>
</dbReference>
<evidence type="ECO:0000256" key="4">
    <source>
        <dbReference type="ARBA" id="ARBA00022801"/>
    </source>
</evidence>
<evidence type="ECO:0000256" key="3">
    <source>
        <dbReference type="ARBA" id="ARBA00022729"/>
    </source>
</evidence>
<dbReference type="AlphaFoldDB" id="A0A915CNY6"/>
<feature type="chain" id="PRO_5038173336" description="Metalloendopeptidase" evidence="11">
    <location>
        <begin position="21"/>
        <end position="376"/>
    </location>
</feature>
<dbReference type="FunFam" id="3.40.390.10:FF:000015">
    <property type="entry name" value="Meprin A subunit"/>
    <property type="match status" value="1"/>
</dbReference>
<evidence type="ECO:0000313" key="14">
    <source>
        <dbReference type="WBParaSite" id="jg11031"/>
    </source>
</evidence>
<keyword evidence="3 11" id="KW-0732">Signal</keyword>
<evidence type="ECO:0000256" key="1">
    <source>
        <dbReference type="ARBA" id="ARBA00022670"/>
    </source>
</evidence>
<keyword evidence="13" id="KW-1185">Reference proteome</keyword>
<evidence type="ECO:0000313" key="13">
    <source>
        <dbReference type="Proteomes" id="UP000887574"/>
    </source>
</evidence>
<comment type="cofactor">
    <cofactor evidence="10 11">
        <name>Zn(2+)</name>
        <dbReference type="ChEBI" id="CHEBI:29105"/>
    </cofactor>
    <text evidence="10 11">Binds 1 zinc ion per subunit.</text>
</comment>
<proteinExistence type="predicted"/>
<keyword evidence="5 10" id="KW-0862">Zinc</keyword>
<feature type="active site" evidence="10">
    <location>
        <position position="194"/>
    </location>
</feature>
<dbReference type="PANTHER" id="PTHR10127:SF818">
    <property type="entry name" value="ZINC METALLOPROTEINASE NAS-4"/>
    <property type="match status" value="1"/>
</dbReference>
<reference evidence="14" key="1">
    <citation type="submission" date="2022-11" db="UniProtKB">
        <authorList>
            <consortium name="WormBaseParasite"/>
        </authorList>
    </citation>
    <scope>IDENTIFICATION</scope>
</reference>
<dbReference type="InterPro" id="IPR024079">
    <property type="entry name" value="MetalloPept_cat_dom_sf"/>
</dbReference>
<keyword evidence="7" id="KW-0865">Zymogen</keyword>
<feature type="signal peptide" evidence="11">
    <location>
        <begin position="1"/>
        <end position="20"/>
    </location>
</feature>
<feature type="domain" description="Peptidase M12A" evidence="12">
    <location>
        <begin position="101"/>
        <end position="282"/>
    </location>
</feature>
<protein>
    <recommendedName>
        <fullName evidence="11">Metalloendopeptidase</fullName>
        <ecNumber evidence="11">3.4.24.-</ecNumber>
    </recommendedName>
</protein>
<feature type="binding site" evidence="10">
    <location>
        <position position="197"/>
    </location>
    <ligand>
        <name>Zn(2+)</name>
        <dbReference type="ChEBI" id="CHEBI:29105"/>
        <note>catalytic</note>
    </ligand>
</feature>
<name>A0A915CNY6_9BILA</name>
<comment type="caution">
    <text evidence="10">Lacks conserved residue(s) required for the propagation of feature annotation.</text>
</comment>
<feature type="binding site" evidence="10">
    <location>
        <position position="193"/>
    </location>
    <ligand>
        <name>Zn(2+)</name>
        <dbReference type="ChEBI" id="CHEBI:29105"/>
        <note>catalytic</note>
    </ligand>
</feature>
<dbReference type="InterPro" id="IPR006026">
    <property type="entry name" value="Peptidase_Metallo"/>
</dbReference>
<keyword evidence="8" id="KW-1015">Disulfide bond</keyword>